<keyword evidence="1 5" id="KW-0349">Heme</keyword>
<keyword evidence="2 5" id="KW-0479">Metal-binding</keyword>
<dbReference type="InterPro" id="IPR009056">
    <property type="entry name" value="Cyt_c-like_dom"/>
</dbReference>
<feature type="domain" description="CBM6" evidence="8">
    <location>
        <begin position="30"/>
        <end position="161"/>
    </location>
</feature>
<dbReference type="SUPFAM" id="SSF103647">
    <property type="entry name" value="TSP type-3 repeat"/>
    <property type="match status" value="2"/>
</dbReference>
<dbReference type="InterPro" id="IPR051395">
    <property type="entry name" value="Cytochrome_c_Peroxidase/MauG"/>
</dbReference>
<dbReference type="InterPro" id="IPR036909">
    <property type="entry name" value="Cyt_c-like_dom_sf"/>
</dbReference>
<dbReference type="Pfam" id="PF06537">
    <property type="entry name" value="DHOR"/>
    <property type="match status" value="1"/>
</dbReference>
<dbReference type="InterPro" id="IPR028974">
    <property type="entry name" value="TSP_type-3_rpt"/>
</dbReference>
<keyword evidence="4 5" id="KW-0408">Iron</keyword>
<reference evidence="9 10" key="1">
    <citation type="submission" date="2019-08" db="EMBL/GenBank/DDBJ databases">
        <title>Microbe sample from Colwellia echini.</title>
        <authorList>
            <person name="Christiansen L."/>
            <person name="Pathiraja D."/>
            <person name="Schultz-Johansen M."/>
            <person name="Choi I.-G."/>
            <person name="Stougaard P."/>
        </authorList>
    </citation>
    <scope>NUCLEOTIDE SEQUENCE [LARGE SCALE GENOMIC DNA]</scope>
    <source>
        <strain evidence="9 10">A3</strain>
    </source>
</reference>
<evidence type="ECO:0000259" key="8">
    <source>
        <dbReference type="PROSITE" id="PS51175"/>
    </source>
</evidence>
<gene>
    <name evidence="9" type="ORF">CWS31_007530</name>
</gene>
<dbReference type="Proteomes" id="UP000815846">
    <property type="component" value="Unassembled WGS sequence"/>
</dbReference>
<dbReference type="PANTHER" id="PTHR30600:SF4">
    <property type="entry name" value="CYTOCHROME C DOMAIN-CONTAINING PROTEIN"/>
    <property type="match status" value="1"/>
</dbReference>
<evidence type="ECO:0000313" key="9">
    <source>
        <dbReference type="EMBL" id="TYK66109.1"/>
    </source>
</evidence>
<dbReference type="InterPro" id="IPR041342">
    <property type="entry name" value="CBM35"/>
</dbReference>
<sequence length="1050" mass="113729">MKNNKLFTTILNCLTVSLLLGSSQAAAFNVLIQAEDYTNFSDTTSANLGGQYRTDAVDIQVTSDTGGGYNVGWIESTEMLDYTLELSAGTYVLSTRVAARNTGDYTLSIDSQTIASDTVATNGWQTYQTHEIGEFTVSSGEHTITLSVNSGNFNINWLNLELIAEAILDSDNDGVLDDTDQCPNTPINTSVDTAGCAVVITSQVLIEAEDYTDFNDSSTGNTGGQYRSDDVDIQGTTDTNGGYNIGWTAAGEWLEYEVTLGAGTYNVSTRVASPSGGGSYELSIDGNVFTTDTVDSTGGWQNYTTNDNGQITVQAGTYTVRLNILNAGFNLNWLQLTLTDDTVDTDNDGINDSSDQCPNTPTGEAVNSLGCSVTNLSVTPLYNSATALEGVHQEHTSTALITRFGDRPRTRHAKENEFQSYDHYIAHYFERRSSSVEIIDHVAKGGEGITINVRTVWPISTQREGRVWYMGWGTKADYIDNSLMQIDTSRGDENGYDGSHFHYTKTVTFNPRKSPSNLATAGDTALGNFGYDSPPIAIGDLMEFEISQFSGTLNGEIIGGQTNYYGSTFLYIAGSGIVPWYLENPGEFVQYQTHFQEDSRELPEEYRLGGGTTAPYQYTDEPDNYFMQMALNIDYDKSQKFLEGRRVFHSSFIDGQHDEFVDNGTFTEVTNLIGAHYVNESCSSCHERNGGAAVEANGVPLDRWVFKIGDVSGEPDADRGRVIQPSNTSGSGEGTVAIAQWTELEDGLRTPTFTFENGQPALFSARISPRIVGLGLLEAIKEEDILALELAQQSTNDGVSGRANIITAPQNPAISRIGRFGWKASTVSVEHQVAAALNTDMGVKTSLLPDLDCGSNQTDCSSGAAALDDTNLDKLVYYVQALAVRAQRGLESGVENQSIKSGKQVFVDTGCAACHTPSFQTSEYHPLVEVRDQAIQPYTDMLIHDMGDGLADNLGEGLASGREWRTTPLWGLGLSMCVTNGVINPTGAEGDDVCNEAPGGTYLHDGRARTIREAILWHGTNGSEALSATNNYKELSANDLSNLHNFLEAL</sequence>
<dbReference type="InterPro" id="IPR006584">
    <property type="entry name" value="Cellulose-bd_IV"/>
</dbReference>
<dbReference type="SUPFAM" id="SSF46626">
    <property type="entry name" value="Cytochrome c"/>
    <property type="match status" value="1"/>
</dbReference>
<feature type="signal peptide" evidence="6">
    <location>
        <begin position="1"/>
        <end position="27"/>
    </location>
</feature>
<dbReference type="SUPFAM" id="SSF49785">
    <property type="entry name" value="Galactose-binding domain-like"/>
    <property type="match status" value="2"/>
</dbReference>
<keyword evidence="3 6" id="KW-0732">Signal</keyword>
<evidence type="ECO:0000256" key="2">
    <source>
        <dbReference type="ARBA" id="ARBA00022723"/>
    </source>
</evidence>
<dbReference type="Pfam" id="PF02412">
    <property type="entry name" value="TSP_3"/>
    <property type="match status" value="2"/>
</dbReference>
<feature type="domain" description="Cytochrome c" evidence="7">
    <location>
        <begin position="897"/>
        <end position="1050"/>
    </location>
</feature>
<evidence type="ECO:0000256" key="5">
    <source>
        <dbReference type="PROSITE-ProRule" id="PRU00433"/>
    </source>
</evidence>
<dbReference type="PROSITE" id="PS51175">
    <property type="entry name" value="CBM6"/>
    <property type="match status" value="2"/>
</dbReference>
<dbReference type="SMART" id="SM00606">
    <property type="entry name" value="CBD_IV"/>
    <property type="match status" value="2"/>
</dbReference>
<accession>A0ABY3MY45</accession>
<keyword evidence="10" id="KW-1185">Reference proteome</keyword>
<evidence type="ECO:0000256" key="3">
    <source>
        <dbReference type="ARBA" id="ARBA00022729"/>
    </source>
</evidence>
<dbReference type="PANTHER" id="PTHR30600">
    <property type="entry name" value="CYTOCHROME C PEROXIDASE-RELATED"/>
    <property type="match status" value="1"/>
</dbReference>
<dbReference type="InterPro" id="IPR003367">
    <property type="entry name" value="Thrombospondin_3-like_rpt"/>
</dbReference>
<proteinExistence type="predicted"/>
<evidence type="ECO:0000256" key="4">
    <source>
        <dbReference type="ARBA" id="ARBA00023004"/>
    </source>
</evidence>
<comment type="caution">
    <text evidence="9">The sequence shown here is derived from an EMBL/GenBank/DDBJ whole genome shotgun (WGS) entry which is preliminary data.</text>
</comment>
<dbReference type="Pfam" id="PF18099">
    <property type="entry name" value="CBM_35_2"/>
    <property type="match status" value="2"/>
</dbReference>
<dbReference type="InterPro" id="IPR005084">
    <property type="entry name" value="CBM6"/>
</dbReference>
<dbReference type="CDD" id="cd04080">
    <property type="entry name" value="CBM6_cellulase-like"/>
    <property type="match status" value="2"/>
</dbReference>
<feature type="chain" id="PRO_5046485914" evidence="6">
    <location>
        <begin position="28"/>
        <end position="1050"/>
    </location>
</feature>
<evidence type="ECO:0000313" key="10">
    <source>
        <dbReference type="Proteomes" id="UP000815846"/>
    </source>
</evidence>
<organism evidence="9 10">
    <name type="scientific">Colwellia echini</name>
    <dbReference type="NCBI Taxonomy" id="1982103"/>
    <lineage>
        <taxon>Bacteria</taxon>
        <taxon>Pseudomonadati</taxon>
        <taxon>Pseudomonadota</taxon>
        <taxon>Gammaproteobacteria</taxon>
        <taxon>Alteromonadales</taxon>
        <taxon>Colwelliaceae</taxon>
        <taxon>Colwellia</taxon>
    </lineage>
</organism>
<name>A0ABY3MY45_9GAMM</name>
<dbReference type="Gene3D" id="2.60.120.260">
    <property type="entry name" value="Galactose-binding domain-like"/>
    <property type="match status" value="2"/>
</dbReference>
<evidence type="ECO:0000256" key="6">
    <source>
        <dbReference type="SAM" id="SignalP"/>
    </source>
</evidence>
<dbReference type="InterPro" id="IPR010538">
    <property type="entry name" value="DHOR"/>
</dbReference>
<protein>
    <submittedName>
        <fullName evidence="9">Carbohydrate-binding protein</fullName>
    </submittedName>
</protein>
<evidence type="ECO:0000256" key="1">
    <source>
        <dbReference type="ARBA" id="ARBA00022617"/>
    </source>
</evidence>
<evidence type="ECO:0000259" key="7">
    <source>
        <dbReference type="PROSITE" id="PS51007"/>
    </source>
</evidence>
<dbReference type="Gene3D" id="1.10.760.10">
    <property type="entry name" value="Cytochrome c-like domain"/>
    <property type="match status" value="1"/>
</dbReference>
<dbReference type="InterPro" id="IPR008979">
    <property type="entry name" value="Galactose-bd-like_sf"/>
</dbReference>
<dbReference type="EMBL" id="PJAI02000006">
    <property type="protein sequence ID" value="TYK66109.1"/>
    <property type="molecule type" value="Genomic_DNA"/>
</dbReference>
<feature type="domain" description="CBM6" evidence="8">
    <location>
        <begin position="204"/>
        <end position="337"/>
    </location>
</feature>
<dbReference type="PROSITE" id="PS51007">
    <property type="entry name" value="CYTC"/>
    <property type="match status" value="1"/>
</dbReference>
<dbReference type="RefSeq" id="WP_101345527.1">
    <property type="nucleotide sequence ID" value="NZ_PJAI02000006.1"/>
</dbReference>